<sequence>MRQFKFVNSNRGKADIIFQNYFYTERKTLKSCECPKKNCYASIKIDENRRTVLEIHGEHTHLKLTESEIEKHEIKNTIKRKATEEISMRPNKIIPKAISDADHVTVNDISNYRQNIYRKRREVLPVLPKSYDEAISQLMSSQEALVIYKKEKFIFIDNNKIMLLTCETSLKTLCENSEHILADGTFRYCPKYFYQLYTILTYKNGKTTTHYIEMWQSLTNTCESMNLIFNPKTIRVDFERNIYGCRFHLGQAWYRKLNQDFPYLRNKYKANTEIGKWIKYFF</sequence>
<dbReference type="Proteomes" id="UP000478052">
    <property type="component" value="Unassembled WGS sequence"/>
</dbReference>
<organism evidence="1 2">
    <name type="scientific">Aphis craccivora</name>
    <name type="common">Cowpea aphid</name>
    <dbReference type="NCBI Taxonomy" id="307492"/>
    <lineage>
        <taxon>Eukaryota</taxon>
        <taxon>Metazoa</taxon>
        <taxon>Ecdysozoa</taxon>
        <taxon>Arthropoda</taxon>
        <taxon>Hexapoda</taxon>
        <taxon>Insecta</taxon>
        <taxon>Pterygota</taxon>
        <taxon>Neoptera</taxon>
        <taxon>Paraneoptera</taxon>
        <taxon>Hemiptera</taxon>
        <taxon>Sternorrhyncha</taxon>
        <taxon>Aphidomorpha</taxon>
        <taxon>Aphidoidea</taxon>
        <taxon>Aphididae</taxon>
        <taxon>Aphidini</taxon>
        <taxon>Aphis</taxon>
        <taxon>Aphis</taxon>
    </lineage>
</organism>
<accession>A0A6G0X854</accession>
<dbReference type="Gene3D" id="2.20.25.240">
    <property type="match status" value="1"/>
</dbReference>
<dbReference type="OrthoDB" id="6607069at2759"/>
<gene>
    <name evidence="1" type="ORF">FWK35_00028920</name>
</gene>
<proteinExistence type="predicted"/>
<dbReference type="EMBL" id="VUJU01008066">
    <property type="protein sequence ID" value="KAF0736106.1"/>
    <property type="molecule type" value="Genomic_DNA"/>
</dbReference>
<comment type="caution">
    <text evidence="1">The sequence shown here is derived from an EMBL/GenBank/DDBJ whole genome shotgun (WGS) entry which is preliminary data.</text>
</comment>
<evidence type="ECO:0000313" key="1">
    <source>
        <dbReference type="EMBL" id="KAF0736106.1"/>
    </source>
</evidence>
<dbReference type="AlphaFoldDB" id="A0A6G0X854"/>
<feature type="non-terminal residue" evidence="1">
    <location>
        <position position="282"/>
    </location>
</feature>
<reference evidence="1 2" key="1">
    <citation type="submission" date="2019-08" db="EMBL/GenBank/DDBJ databases">
        <title>Whole genome of Aphis craccivora.</title>
        <authorList>
            <person name="Voronova N.V."/>
            <person name="Shulinski R.S."/>
            <person name="Bandarenka Y.V."/>
            <person name="Zhorov D.G."/>
            <person name="Warner D."/>
        </authorList>
    </citation>
    <scope>NUCLEOTIDE SEQUENCE [LARGE SCALE GENOMIC DNA]</scope>
    <source>
        <strain evidence="1">180601</strain>
        <tissue evidence="1">Whole Body</tissue>
    </source>
</reference>
<protein>
    <submittedName>
        <fullName evidence="1">MULE domain-containing protein</fullName>
    </submittedName>
</protein>
<name>A0A6G0X854_APHCR</name>
<evidence type="ECO:0000313" key="2">
    <source>
        <dbReference type="Proteomes" id="UP000478052"/>
    </source>
</evidence>
<keyword evidence="2" id="KW-1185">Reference proteome</keyword>